<comment type="caution">
    <text evidence="2">The sequence shown here is derived from an EMBL/GenBank/DDBJ whole genome shotgun (WGS) entry which is preliminary data.</text>
</comment>
<dbReference type="Proteomes" id="UP000030101">
    <property type="component" value="Unassembled WGS sequence"/>
</dbReference>
<evidence type="ECO:0000313" key="2">
    <source>
        <dbReference type="EMBL" id="KGN92932.1"/>
    </source>
</evidence>
<protein>
    <recommendedName>
        <fullName evidence="4">Cobalt transport protein CbiN</fullName>
    </recommendedName>
</protein>
<organism evidence="2 3">
    <name type="scientific">Porphyromonas canoris</name>
    <dbReference type="NCBI Taxonomy" id="36875"/>
    <lineage>
        <taxon>Bacteria</taxon>
        <taxon>Pseudomonadati</taxon>
        <taxon>Bacteroidota</taxon>
        <taxon>Bacteroidia</taxon>
        <taxon>Bacteroidales</taxon>
        <taxon>Porphyromonadaceae</taxon>
        <taxon>Porphyromonas</taxon>
    </lineage>
</organism>
<dbReference type="RefSeq" id="WP_036789616.1">
    <property type="nucleotide sequence ID" value="NZ_JQZV01000006.1"/>
</dbReference>
<keyword evidence="1" id="KW-1133">Transmembrane helix</keyword>
<dbReference type="EMBL" id="JQZV01000006">
    <property type="protein sequence ID" value="KGN92932.1"/>
    <property type="molecule type" value="Genomic_DNA"/>
</dbReference>
<reference evidence="2 3" key="1">
    <citation type="submission" date="2014-08" db="EMBL/GenBank/DDBJ databases">
        <title>Porphyromonas canoris strain:OH2762 Genome sequencing.</title>
        <authorList>
            <person name="Wallis C."/>
            <person name="Deusch O."/>
            <person name="O'Flynn C."/>
            <person name="Davis I."/>
            <person name="Jospin G."/>
            <person name="Darling A.E."/>
            <person name="Coil D.A."/>
            <person name="Alexiev A."/>
            <person name="Horsfall A."/>
            <person name="Kirkwood N."/>
            <person name="Harris S."/>
            <person name="Eisen J.A."/>
        </authorList>
    </citation>
    <scope>NUCLEOTIDE SEQUENCE [LARGE SCALE GENOMIC DNA]</scope>
    <source>
        <strain evidence="3">COT-108 OH2762</strain>
    </source>
</reference>
<dbReference type="Pfam" id="PF02553">
    <property type="entry name" value="CbiN"/>
    <property type="match status" value="1"/>
</dbReference>
<gene>
    <name evidence="2" type="ORF">HQ43_03410</name>
</gene>
<sequence>MKKHKYTILLVILSILFLLVPVVGNFIDFGEGTDDAAGEMISTLVPGFEPMDFSFGYEPSETMEPVLFFVQIVIGIAIFAIAYKKLVKKGS</sequence>
<keyword evidence="1" id="KW-0812">Transmembrane</keyword>
<proteinExistence type="predicted"/>
<keyword evidence="3" id="KW-1185">Reference proteome</keyword>
<dbReference type="InterPro" id="IPR003705">
    <property type="entry name" value="CbiN"/>
</dbReference>
<evidence type="ECO:0000256" key="1">
    <source>
        <dbReference type="SAM" id="Phobius"/>
    </source>
</evidence>
<accession>A0ABR4XLU8</accession>
<feature type="transmembrane region" description="Helical" evidence="1">
    <location>
        <begin position="66"/>
        <end position="83"/>
    </location>
</feature>
<name>A0ABR4XLU8_9PORP</name>
<evidence type="ECO:0008006" key="4">
    <source>
        <dbReference type="Google" id="ProtNLM"/>
    </source>
</evidence>
<keyword evidence="1" id="KW-0472">Membrane</keyword>
<evidence type="ECO:0000313" key="3">
    <source>
        <dbReference type="Proteomes" id="UP000030101"/>
    </source>
</evidence>